<organism evidence="3 4">
    <name type="scientific">Rhizophagus clarus</name>
    <dbReference type="NCBI Taxonomy" id="94130"/>
    <lineage>
        <taxon>Eukaryota</taxon>
        <taxon>Fungi</taxon>
        <taxon>Fungi incertae sedis</taxon>
        <taxon>Mucoromycota</taxon>
        <taxon>Glomeromycotina</taxon>
        <taxon>Glomeromycetes</taxon>
        <taxon>Glomerales</taxon>
        <taxon>Glomeraceae</taxon>
        <taxon>Rhizophagus</taxon>
    </lineage>
</organism>
<evidence type="ECO:0000256" key="1">
    <source>
        <dbReference type="SAM" id="MobiDB-lite"/>
    </source>
</evidence>
<feature type="compositionally biased region" description="Polar residues" evidence="1">
    <location>
        <begin position="447"/>
        <end position="458"/>
    </location>
</feature>
<gene>
    <name evidence="3" type="ORF">RCL2_000841400</name>
</gene>
<evidence type="ECO:0000313" key="4">
    <source>
        <dbReference type="Proteomes" id="UP000615446"/>
    </source>
</evidence>
<feature type="region of interest" description="Disordered" evidence="1">
    <location>
        <begin position="439"/>
        <end position="458"/>
    </location>
</feature>
<keyword evidence="2" id="KW-1133">Transmembrane helix</keyword>
<keyword evidence="2" id="KW-0812">Transmembrane</keyword>
<accession>A0A8H3QJ88</accession>
<name>A0A8H3QJ88_9GLOM</name>
<feature type="transmembrane region" description="Helical" evidence="2">
    <location>
        <begin position="178"/>
        <end position="197"/>
    </location>
</feature>
<feature type="transmembrane region" description="Helical" evidence="2">
    <location>
        <begin position="209"/>
        <end position="229"/>
    </location>
</feature>
<dbReference type="OrthoDB" id="2325472at2759"/>
<reference evidence="3" key="1">
    <citation type="submission" date="2019-10" db="EMBL/GenBank/DDBJ databases">
        <title>Conservation and host-specific expression of non-tandemly repeated heterogenous ribosome RNA gene in arbuscular mycorrhizal fungi.</title>
        <authorList>
            <person name="Maeda T."/>
            <person name="Kobayashi Y."/>
            <person name="Nakagawa T."/>
            <person name="Ezawa T."/>
            <person name="Yamaguchi K."/>
            <person name="Bino T."/>
            <person name="Nishimoto Y."/>
            <person name="Shigenobu S."/>
            <person name="Kawaguchi M."/>
        </authorList>
    </citation>
    <scope>NUCLEOTIDE SEQUENCE</scope>
    <source>
        <strain evidence="3">HR1</strain>
    </source>
</reference>
<evidence type="ECO:0000256" key="2">
    <source>
        <dbReference type="SAM" id="Phobius"/>
    </source>
</evidence>
<dbReference type="AlphaFoldDB" id="A0A8H3QJ88"/>
<keyword evidence="2" id="KW-0472">Membrane</keyword>
<comment type="caution">
    <text evidence="3">The sequence shown here is derived from an EMBL/GenBank/DDBJ whole genome shotgun (WGS) entry which is preliminary data.</text>
</comment>
<dbReference type="Proteomes" id="UP000615446">
    <property type="component" value="Unassembled WGS sequence"/>
</dbReference>
<sequence>MELMSHVHKLPIIELLIKKLGSVIMYPKLSLTFLLLLLMIDITNSQLPAAPGGENNEPGDTRATILLNPSGTKNYLKNAKSYVYEMSKEITKALSIEEGRIFIPYNKYQYERNTREDQILLRIDFKDTRTPDQPSSFALRYSLDKFITSAIPIGSLTEDLDSNYGAPENLHLWHNYRYTLIGVMIGLFSLIIIWAFAKKKNQEGNNFSTIIFYPLILVDFVLDIVILGVHGRDLKWFYICGFVFLLVPILFKIIITWFILENVTNDSQNVKDWREKHSGTALTFMFLSWIDLEALNVITSHCAGNEALNASFTEEGRKRVDRSIVFMTFIEDIPQIIIYALYQRYTVIPAIIPVLVLSSRAQTEGTFCDTHANVPNFNNNFQTDLKMGDKPRAITTNTMEGTFNSKLAGKALSSGASTAGRGVTTPVYNSDYVIEIETGSTGEGGSKSVNRTPTKPKK</sequence>
<dbReference type="EMBL" id="BLAL01000053">
    <property type="protein sequence ID" value="GES81157.1"/>
    <property type="molecule type" value="Genomic_DNA"/>
</dbReference>
<feature type="transmembrane region" description="Helical" evidence="2">
    <location>
        <begin position="236"/>
        <end position="260"/>
    </location>
</feature>
<proteinExistence type="predicted"/>
<evidence type="ECO:0000313" key="3">
    <source>
        <dbReference type="EMBL" id="GES81157.1"/>
    </source>
</evidence>
<protein>
    <submittedName>
        <fullName evidence="3">Uncharacterized protein</fullName>
    </submittedName>
</protein>